<feature type="compositionally biased region" description="Basic and acidic residues" evidence="1">
    <location>
        <begin position="248"/>
        <end position="267"/>
    </location>
</feature>
<gene>
    <name evidence="2" type="ORF">ACHAWO_009275</name>
</gene>
<reference evidence="2 3" key="1">
    <citation type="submission" date="2024-10" db="EMBL/GenBank/DDBJ databases">
        <title>Updated reference genomes for cyclostephanoid diatoms.</title>
        <authorList>
            <person name="Roberts W.R."/>
            <person name="Alverson A.J."/>
        </authorList>
    </citation>
    <scope>NUCLEOTIDE SEQUENCE [LARGE SCALE GENOMIC DNA]</scope>
    <source>
        <strain evidence="2 3">AJA010-31</strain>
    </source>
</reference>
<evidence type="ECO:0000313" key="2">
    <source>
        <dbReference type="EMBL" id="KAL3802010.1"/>
    </source>
</evidence>
<feature type="compositionally biased region" description="Basic residues" evidence="1">
    <location>
        <begin position="35"/>
        <end position="44"/>
    </location>
</feature>
<name>A0ABD3QP48_9STRA</name>
<dbReference type="Proteomes" id="UP001530400">
    <property type="component" value="Unassembled WGS sequence"/>
</dbReference>
<dbReference type="EMBL" id="JALLPJ020000116">
    <property type="protein sequence ID" value="KAL3802010.1"/>
    <property type="molecule type" value="Genomic_DNA"/>
</dbReference>
<evidence type="ECO:0000313" key="3">
    <source>
        <dbReference type="Proteomes" id="UP001530400"/>
    </source>
</evidence>
<protein>
    <submittedName>
        <fullName evidence="2">Uncharacterized protein</fullName>
    </submittedName>
</protein>
<feature type="region of interest" description="Disordered" evidence="1">
    <location>
        <begin position="248"/>
        <end position="295"/>
    </location>
</feature>
<feature type="region of interest" description="Disordered" evidence="1">
    <location>
        <begin position="1"/>
        <end position="91"/>
    </location>
</feature>
<sequence>MAAQDKRNNGRLICRVKNAFTSKADEDHVGTSSNKPRKPRRRPSLRVSFLEMRRSSLMGAPPKINELETPSNETMPDQHAHKEKRKSRAETVTSRVSFLDKNRSSFINEILGTTPTQDAAYHLGDVGRDEDMIITKGFEESLVGIAQLKEMDHAFVQRSNGQWRYSIVVATSKASTGEDPFIKFLVDDKGHTKEIPLRQWTKLIRLPANQTNDDDHLDSHADLMLSSMAVGGSDESFARIRKYKSDPEVQLHKADRAKPMEDSRRMSESCIPNPSKRLPSRRRQKVCPTSHVSASFTSSRIPSDFNLGVRRDSGATVSTSRTCTTSVSSRHRYSDMDAMKGSWRLSGVEKEHLTPNAFDLKSVKFNQTAFLAALNSISETSGG</sequence>
<organism evidence="2 3">
    <name type="scientific">Cyclotella atomus</name>
    <dbReference type="NCBI Taxonomy" id="382360"/>
    <lineage>
        <taxon>Eukaryota</taxon>
        <taxon>Sar</taxon>
        <taxon>Stramenopiles</taxon>
        <taxon>Ochrophyta</taxon>
        <taxon>Bacillariophyta</taxon>
        <taxon>Coscinodiscophyceae</taxon>
        <taxon>Thalassiosirophycidae</taxon>
        <taxon>Stephanodiscales</taxon>
        <taxon>Stephanodiscaceae</taxon>
        <taxon>Cyclotella</taxon>
    </lineage>
</organism>
<evidence type="ECO:0000256" key="1">
    <source>
        <dbReference type="SAM" id="MobiDB-lite"/>
    </source>
</evidence>
<keyword evidence="3" id="KW-1185">Reference proteome</keyword>
<accession>A0ABD3QP48</accession>
<proteinExistence type="predicted"/>
<dbReference type="AlphaFoldDB" id="A0ABD3QP48"/>
<comment type="caution">
    <text evidence="2">The sequence shown here is derived from an EMBL/GenBank/DDBJ whole genome shotgun (WGS) entry which is preliminary data.</text>
</comment>